<feature type="transmembrane region" description="Helical" evidence="1">
    <location>
        <begin position="59"/>
        <end position="78"/>
    </location>
</feature>
<gene>
    <name evidence="2" type="primary">nad2</name>
</gene>
<feature type="transmembrane region" description="Helical" evidence="1">
    <location>
        <begin position="157"/>
        <end position="190"/>
    </location>
</feature>
<keyword evidence="1" id="KW-0812">Transmembrane</keyword>
<organism evidence="2">
    <name type="scientific">Clavinema parasiluri</name>
    <dbReference type="NCBI Taxonomy" id="332280"/>
    <lineage>
        <taxon>Eukaryota</taxon>
        <taxon>Metazoa</taxon>
        <taxon>Ecdysozoa</taxon>
        <taxon>Nematoda</taxon>
        <taxon>Chromadorea</taxon>
        <taxon>Rhabditida</taxon>
        <taxon>Spirurina</taxon>
        <taxon>Dracunculoidea</taxon>
        <taxon>Philometridae</taxon>
        <taxon>Clavinema</taxon>
    </lineage>
</organism>
<feature type="transmembrane region" description="Helical" evidence="1">
    <location>
        <begin position="85"/>
        <end position="106"/>
    </location>
</feature>
<geneLocation type="mitochondrion" evidence="2"/>
<dbReference type="EMBL" id="OM469014">
    <property type="protein sequence ID" value="WAX01697.1"/>
    <property type="molecule type" value="Genomic_DNA"/>
</dbReference>
<keyword evidence="1" id="KW-0472">Membrane</keyword>
<proteinExistence type="predicted"/>
<protein>
    <submittedName>
        <fullName evidence="2">NADH dehydrogenase subunit 2</fullName>
    </submittedName>
</protein>
<reference evidence="2" key="1">
    <citation type="journal article" date="2022" name="Water Biol Secur">
        <title>Evolutionary rates of mitochondrial sequences and gene orders in Spirurina (Nematoda) are episodic but synchronised.</title>
        <authorList>
            <person name="Zou H."/>
            <person name="Lei H.-P."/>
            <person name="Chen R."/>
            <person name="Chen F.-L."/>
            <person name="Li W.-X."/>
            <person name="Li M."/>
            <person name="Zhang D."/>
            <person name="Jakovlic I."/>
            <person name="Wang G.-T."/>
        </authorList>
    </citation>
    <scope>NUCLEOTIDE SEQUENCE</scope>
</reference>
<keyword evidence="2" id="KW-0496">Mitochondrion</keyword>
<sequence length="279" mass="32156">MFYLFGFMFVLMFFINFVVNNVLVWWSVFVISVFIFIWMCKFYGSLVGMVNYFVVQEGAGLLFLFFSGSVVQFFSLMVKSGLSPFHFWIFSVGLDLKSYMMMWFLVVQKLPFIPVILGVFDFCYFLILILGLLVCHFQYLVLNSDSSMLMISSTESFGWLVLILCWSYYSFILMVCVYMLMMVVVVGVLGGLGLSGNLGWDSVIVFMNFPLGLVFILKYYVISLVSCCSFVILILFFSVVMAYMCLMFWMISVSMFGSGVWLSKVLGFLVFFMVFLLVI</sequence>
<feature type="transmembrane region" description="Helical" evidence="1">
    <location>
        <begin position="7"/>
        <end position="39"/>
    </location>
</feature>
<accession>A0A9F2HGY0</accession>
<feature type="transmembrane region" description="Helical" evidence="1">
    <location>
        <begin position="228"/>
        <end position="252"/>
    </location>
</feature>
<name>A0A9F2HGY0_9BILA</name>
<feature type="transmembrane region" description="Helical" evidence="1">
    <location>
        <begin position="202"/>
        <end position="221"/>
    </location>
</feature>
<evidence type="ECO:0000256" key="1">
    <source>
        <dbReference type="SAM" id="Phobius"/>
    </source>
</evidence>
<feature type="transmembrane region" description="Helical" evidence="1">
    <location>
        <begin position="258"/>
        <end position="278"/>
    </location>
</feature>
<keyword evidence="1" id="KW-1133">Transmembrane helix</keyword>
<feature type="transmembrane region" description="Helical" evidence="1">
    <location>
        <begin position="112"/>
        <end position="137"/>
    </location>
</feature>
<reference evidence="2" key="2">
    <citation type="submission" date="2022-01" db="EMBL/GenBank/DDBJ databases">
        <authorList>
            <person name="Peng L.-H."/>
            <person name="Chen R."/>
            <person name="Chen F.-L."/>
            <person name="Li W.-X."/>
            <person name="Li M."/>
            <person name="Zhang D."/>
            <person name="Ivan J."/>
            <person name="Wang G.-T."/>
        </authorList>
    </citation>
    <scope>NUCLEOTIDE SEQUENCE</scope>
</reference>
<evidence type="ECO:0000313" key="2">
    <source>
        <dbReference type="EMBL" id="WAX01697.1"/>
    </source>
</evidence>
<dbReference type="AlphaFoldDB" id="A0A9F2HGY0"/>